<proteinExistence type="predicted"/>
<evidence type="ECO:0000313" key="3">
    <source>
        <dbReference type="Proteomes" id="UP000521872"/>
    </source>
</evidence>
<comment type="caution">
    <text evidence="2">The sequence shown here is derived from an EMBL/GenBank/DDBJ whole genome shotgun (WGS) entry which is preliminary data.</text>
</comment>
<protein>
    <submittedName>
        <fullName evidence="2">Uncharacterized protein</fullName>
    </submittedName>
</protein>
<dbReference type="Proteomes" id="UP000521872">
    <property type="component" value="Unassembled WGS sequence"/>
</dbReference>
<accession>A0A8H4VQ07</accession>
<feature type="chain" id="PRO_5034690070" evidence="1">
    <location>
        <begin position="23"/>
        <end position="314"/>
    </location>
</feature>
<gene>
    <name evidence="2" type="ORF">D9613_006243</name>
</gene>
<reference evidence="2 3" key="1">
    <citation type="submission" date="2019-12" db="EMBL/GenBank/DDBJ databases">
        <authorList>
            <person name="Floudas D."/>
            <person name="Bentzer J."/>
            <person name="Ahren D."/>
            <person name="Johansson T."/>
            <person name="Persson P."/>
            <person name="Tunlid A."/>
        </authorList>
    </citation>
    <scope>NUCLEOTIDE SEQUENCE [LARGE SCALE GENOMIC DNA]</scope>
    <source>
        <strain evidence="2 3">CBS 102.39</strain>
    </source>
</reference>
<feature type="signal peptide" evidence="1">
    <location>
        <begin position="1"/>
        <end position="22"/>
    </location>
</feature>
<sequence>MGSRMLSFTIILLCTAPILSYAVNPDWSAWERSKWRRSSSSSSSTRNVPPEGYYSPLAAGGSMLTLAQNTWPVGQGEPLNAIISGNSDERVLQDKEEDGGLRNYFLSFGFAGECLGQHVGDHQAADLGDGRGFHNETAVIRWNYGDPQLGTCKETIQGGNHFRYWVQDGPSANSGAIFMATSYEKSLDEQHGIVQNGYNLGRDWLVGNITGNFIDTPNVTDSTTFTGTTSWSNYTYQTDIKYVSGLLQNTNIGINHNDSVSVNGMNASDGLVAVLLVKITETPQQASASWTLSPPQFWQLQLLSLLFLSPLLLS</sequence>
<organism evidence="2 3">
    <name type="scientific">Agrocybe pediades</name>
    <dbReference type="NCBI Taxonomy" id="84607"/>
    <lineage>
        <taxon>Eukaryota</taxon>
        <taxon>Fungi</taxon>
        <taxon>Dikarya</taxon>
        <taxon>Basidiomycota</taxon>
        <taxon>Agaricomycotina</taxon>
        <taxon>Agaricomycetes</taxon>
        <taxon>Agaricomycetidae</taxon>
        <taxon>Agaricales</taxon>
        <taxon>Agaricineae</taxon>
        <taxon>Strophariaceae</taxon>
        <taxon>Agrocybe</taxon>
    </lineage>
</organism>
<evidence type="ECO:0000256" key="1">
    <source>
        <dbReference type="SAM" id="SignalP"/>
    </source>
</evidence>
<dbReference type="AlphaFoldDB" id="A0A8H4VQ07"/>
<name>A0A8H4VQ07_9AGAR</name>
<dbReference type="EMBL" id="JAACJL010000030">
    <property type="protein sequence ID" value="KAF4617817.1"/>
    <property type="molecule type" value="Genomic_DNA"/>
</dbReference>
<keyword evidence="1" id="KW-0732">Signal</keyword>
<keyword evidence="3" id="KW-1185">Reference proteome</keyword>
<evidence type="ECO:0000313" key="2">
    <source>
        <dbReference type="EMBL" id="KAF4617817.1"/>
    </source>
</evidence>